<evidence type="ECO:0000313" key="2">
    <source>
        <dbReference type="Proteomes" id="UP001497644"/>
    </source>
</evidence>
<protein>
    <submittedName>
        <fullName evidence="1">Uncharacterized protein</fullName>
    </submittedName>
</protein>
<dbReference type="Proteomes" id="UP001497644">
    <property type="component" value="Chromosome 13"/>
</dbReference>
<dbReference type="EMBL" id="OZ034836">
    <property type="protein sequence ID" value="CAL1678152.1"/>
    <property type="molecule type" value="Genomic_DNA"/>
</dbReference>
<name>A0AAV2NEM6_9HYME</name>
<dbReference type="AlphaFoldDB" id="A0AAV2NEM6"/>
<organism evidence="1 2">
    <name type="scientific">Lasius platythorax</name>
    <dbReference type="NCBI Taxonomy" id="488582"/>
    <lineage>
        <taxon>Eukaryota</taxon>
        <taxon>Metazoa</taxon>
        <taxon>Ecdysozoa</taxon>
        <taxon>Arthropoda</taxon>
        <taxon>Hexapoda</taxon>
        <taxon>Insecta</taxon>
        <taxon>Pterygota</taxon>
        <taxon>Neoptera</taxon>
        <taxon>Endopterygota</taxon>
        <taxon>Hymenoptera</taxon>
        <taxon>Apocrita</taxon>
        <taxon>Aculeata</taxon>
        <taxon>Formicoidea</taxon>
        <taxon>Formicidae</taxon>
        <taxon>Formicinae</taxon>
        <taxon>Lasius</taxon>
        <taxon>Lasius</taxon>
    </lineage>
</organism>
<proteinExistence type="predicted"/>
<evidence type="ECO:0000313" key="1">
    <source>
        <dbReference type="EMBL" id="CAL1678152.1"/>
    </source>
</evidence>
<reference evidence="1" key="1">
    <citation type="submission" date="2024-04" db="EMBL/GenBank/DDBJ databases">
        <authorList>
            <consortium name="Molecular Ecology Group"/>
        </authorList>
    </citation>
    <scope>NUCLEOTIDE SEQUENCE</scope>
</reference>
<accession>A0AAV2NEM6</accession>
<sequence length="75" mass="8715">MYLPQRELAQQRRILKSRKETVRRADELLNEGSKLFESHGNIWKGKINAGPTLQQHFFSKAKLGSEIDLHSCNHK</sequence>
<keyword evidence="2" id="KW-1185">Reference proteome</keyword>
<gene>
    <name evidence="1" type="ORF">LPLAT_LOCUS4038</name>
</gene>